<evidence type="ECO:0000256" key="1">
    <source>
        <dbReference type="SAM" id="Phobius"/>
    </source>
</evidence>
<dbReference type="AlphaFoldDB" id="C7GCR6"/>
<gene>
    <name evidence="2" type="ORF">ROSINTL182_07716</name>
</gene>
<keyword evidence="1" id="KW-1133">Transmembrane helix</keyword>
<proteinExistence type="predicted"/>
<feature type="non-terminal residue" evidence="2">
    <location>
        <position position="49"/>
    </location>
</feature>
<dbReference type="Proteomes" id="UP000004828">
    <property type="component" value="Unassembled WGS sequence"/>
</dbReference>
<organism evidence="2 3">
    <name type="scientific">Roseburia intestinalis L1-82</name>
    <dbReference type="NCBI Taxonomy" id="536231"/>
    <lineage>
        <taxon>Bacteria</taxon>
        <taxon>Bacillati</taxon>
        <taxon>Bacillota</taxon>
        <taxon>Clostridia</taxon>
        <taxon>Lachnospirales</taxon>
        <taxon>Lachnospiraceae</taxon>
        <taxon>Roseburia</taxon>
    </lineage>
</organism>
<evidence type="ECO:0000313" key="2">
    <source>
        <dbReference type="EMBL" id="EEV00389.1"/>
    </source>
</evidence>
<sequence>MFCCRSRRQLVYYILSSLFCQELFSFLKVFLSIGFVRSVISNVTTLIVY</sequence>
<accession>C7GCR6</accession>
<keyword evidence="1" id="KW-0812">Transmembrane</keyword>
<dbReference type="HOGENOM" id="CLU_3146609_0_0_9"/>
<dbReference type="EMBL" id="ABYJ02000130">
    <property type="protein sequence ID" value="EEV00389.1"/>
    <property type="molecule type" value="Genomic_DNA"/>
</dbReference>
<keyword evidence="1" id="KW-0472">Membrane</keyword>
<protein>
    <submittedName>
        <fullName evidence="2">Uncharacterized protein</fullName>
    </submittedName>
</protein>
<reference evidence="2 3" key="1">
    <citation type="submission" date="2009-08" db="EMBL/GenBank/DDBJ databases">
        <authorList>
            <person name="Weinstock G."/>
            <person name="Sodergren E."/>
            <person name="Clifton S."/>
            <person name="Fulton L."/>
            <person name="Fulton B."/>
            <person name="Courtney L."/>
            <person name="Fronick C."/>
            <person name="Harrison M."/>
            <person name="Strong C."/>
            <person name="Farmer C."/>
            <person name="Delahaunty K."/>
            <person name="Markovic C."/>
            <person name="Hall O."/>
            <person name="Minx P."/>
            <person name="Tomlinson C."/>
            <person name="Mitreva M."/>
            <person name="Nelson J."/>
            <person name="Hou S."/>
            <person name="Wollam A."/>
            <person name="Pepin K.H."/>
            <person name="Johnson M."/>
            <person name="Bhonagiri V."/>
            <person name="Nash W.E."/>
            <person name="Warren W."/>
            <person name="Chinwalla A."/>
            <person name="Mardis E.R."/>
            <person name="Wilson R.K."/>
        </authorList>
    </citation>
    <scope>NUCLEOTIDE SEQUENCE [LARGE SCALE GENOMIC DNA]</scope>
    <source>
        <strain evidence="2 3">L1-82</strain>
    </source>
</reference>
<name>C7GCR6_9FIRM</name>
<comment type="caution">
    <text evidence="2">The sequence shown here is derived from an EMBL/GenBank/DDBJ whole genome shotgun (WGS) entry which is preliminary data.</text>
</comment>
<evidence type="ECO:0000313" key="3">
    <source>
        <dbReference type="Proteomes" id="UP000004828"/>
    </source>
</evidence>
<feature type="transmembrane region" description="Helical" evidence="1">
    <location>
        <begin position="12"/>
        <end position="36"/>
    </location>
</feature>